<feature type="compositionally biased region" description="Polar residues" evidence="1">
    <location>
        <begin position="413"/>
        <end position="435"/>
    </location>
</feature>
<dbReference type="Proteomes" id="UP000037688">
    <property type="component" value="Unassembled WGS sequence"/>
</dbReference>
<name>A0A0M9BHT6_9BACL</name>
<gene>
    <name evidence="2" type="ORF">AMS66_29815</name>
</gene>
<feature type="region of interest" description="Disordered" evidence="1">
    <location>
        <begin position="412"/>
        <end position="435"/>
    </location>
</feature>
<keyword evidence="3" id="KW-1185">Reference proteome</keyword>
<protein>
    <submittedName>
        <fullName evidence="2">Uncharacterized protein</fullName>
    </submittedName>
</protein>
<comment type="caution">
    <text evidence="2">The sequence shown here is derived from an EMBL/GenBank/DDBJ whole genome shotgun (WGS) entry which is preliminary data.</text>
</comment>
<dbReference type="EMBL" id="LITU01000083">
    <property type="protein sequence ID" value="KOY12610.1"/>
    <property type="molecule type" value="Genomic_DNA"/>
</dbReference>
<organism evidence="2 3">
    <name type="scientific">Paenibacillus xylanivorans</name>
    <dbReference type="NCBI Taxonomy" id="1705561"/>
    <lineage>
        <taxon>Bacteria</taxon>
        <taxon>Bacillati</taxon>
        <taxon>Bacillota</taxon>
        <taxon>Bacilli</taxon>
        <taxon>Bacillales</taxon>
        <taxon>Paenibacillaceae</taxon>
        <taxon>Paenibacillus</taxon>
    </lineage>
</organism>
<reference evidence="2 3" key="1">
    <citation type="submission" date="2015-08" db="EMBL/GenBank/DDBJ databases">
        <title>Draft genome sequence of cellulolytic and xylanolytic Paenibacillus sp. A59, isolated from a decaying forest soil from Patagonia, Argentina.</title>
        <authorList>
            <person name="Ghio S."/>
            <person name="Caceres A.M."/>
            <person name="Talia P."/>
            <person name="Grasso D."/>
            <person name="Campos E."/>
        </authorList>
    </citation>
    <scope>NUCLEOTIDE SEQUENCE [LARGE SCALE GENOMIC DNA]</scope>
    <source>
        <strain evidence="2 3">A59</strain>
    </source>
</reference>
<dbReference type="PATRIC" id="fig|1705561.3.peg.6304"/>
<sequence length="435" mass="46817">MSLCVSAFIEGSFYVWADGRVCAQAGETNYLVTDEYMKARVFGKRVVFATGMLEIAESVFGMIREDSSIEDIQRVARECYLTFKAANENDPLYQVLEHGIELGVIVHEFEEGVPRYIQMVYDTNFDIRVTQPSNLDFFSFGAHSDDILPILIAKVNAGIEVSSAVEQSYAEIADASVGGMLLGFRFNSDNLAHSSVWINDKTAYPVWKGERLPCLADMQGNAVMNKLTANSAQINSSDFNNGAIVGSSINVGNGKFKVDTSGNMYTEGSTTVGGTITGSLIRTAASGRRVELDTQGLRSYDAAGVNRIRINTGSDNGIAAISFYGSGGASAGEINSYQNSGGLSIISSDVFIGSNNTGNPIRLQGAVTIDGNVEFRREVTGLKLNIGSVTGLQTQLDAIWTKLNNHTHDITLPTHNHGNSANQNWGGTFTTSRSA</sequence>
<accession>A0A0M9BHT6</accession>
<dbReference type="AlphaFoldDB" id="A0A0M9BHT6"/>
<evidence type="ECO:0000256" key="1">
    <source>
        <dbReference type="SAM" id="MobiDB-lite"/>
    </source>
</evidence>
<evidence type="ECO:0000313" key="3">
    <source>
        <dbReference type="Proteomes" id="UP000037688"/>
    </source>
</evidence>
<proteinExistence type="predicted"/>
<evidence type="ECO:0000313" key="2">
    <source>
        <dbReference type="EMBL" id="KOY12610.1"/>
    </source>
</evidence>